<evidence type="ECO:0000256" key="2">
    <source>
        <dbReference type="SAM" id="MobiDB-lite"/>
    </source>
</evidence>
<comment type="caution">
    <text evidence="3">The sequence shown here is derived from an EMBL/GenBank/DDBJ whole genome shotgun (WGS) entry which is preliminary data.</text>
</comment>
<dbReference type="EMBL" id="JAXCGZ010015439">
    <property type="protein sequence ID" value="KAK7070287.1"/>
    <property type="molecule type" value="Genomic_DNA"/>
</dbReference>
<gene>
    <name evidence="3" type="ORF">SK128_027051</name>
</gene>
<keyword evidence="4" id="KW-1185">Reference proteome</keyword>
<feature type="compositionally biased region" description="Polar residues" evidence="2">
    <location>
        <begin position="179"/>
        <end position="190"/>
    </location>
</feature>
<accession>A0AAN8WQG9</accession>
<evidence type="ECO:0000313" key="4">
    <source>
        <dbReference type="Proteomes" id="UP001381693"/>
    </source>
</evidence>
<evidence type="ECO:0000256" key="1">
    <source>
        <dbReference type="SAM" id="Coils"/>
    </source>
</evidence>
<reference evidence="3 4" key="1">
    <citation type="submission" date="2023-11" db="EMBL/GenBank/DDBJ databases">
        <title>Halocaridina rubra genome assembly.</title>
        <authorList>
            <person name="Smith C."/>
        </authorList>
    </citation>
    <scope>NUCLEOTIDE SEQUENCE [LARGE SCALE GENOMIC DNA]</scope>
    <source>
        <strain evidence="3">EP-1</strain>
        <tissue evidence="3">Whole</tissue>
    </source>
</reference>
<keyword evidence="1" id="KW-0175">Coiled coil</keyword>
<dbReference type="AlphaFoldDB" id="A0AAN8WQG9"/>
<sequence length="260" mass="29789">MFFSMEEQSNLSARLKEENKRYIIENGKLKARSRPGNAFNPDPYNCYILNHHPHYDNHDGISDLEDKIMDLRLQNSELSLNLQREQRRRREAEEKLDRDRGYIKRLEDSVQTLRGTRVIMDPSTYQQVAEAYIAARRTPARRPHTHCGIPGSDLVCDSAHQQASHLQLHQSSSCPASPPHNSCSSPSTTRRMYPPLNSMEYQMYPGDKPIARKSKKENSQTPQDFGIDLGIGGSPMNPRDYQQLLKNLEDIDRPSRGALS</sequence>
<dbReference type="Proteomes" id="UP001381693">
    <property type="component" value="Unassembled WGS sequence"/>
</dbReference>
<organism evidence="3 4">
    <name type="scientific">Halocaridina rubra</name>
    <name type="common">Hawaiian red shrimp</name>
    <dbReference type="NCBI Taxonomy" id="373956"/>
    <lineage>
        <taxon>Eukaryota</taxon>
        <taxon>Metazoa</taxon>
        <taxon>Ecdysozoa</taxon>
        <taxon>Arthropoda</taxon>
        <taxon>Crustacea</taxon>
        <taxon>Multicrustacea</taxon>
        <taxon>Malacostraca</taxon>
        <taxon>Eumalacostraca</taxon>
        <taxon>Eucarida</taxon>
        <taxon>Decapoda</taxon>
        <taxon>Pleocyemata</taxon>
        <taxon>Caridea</taxon>
        <taxon>Atyoidea</taxon>
        <taxon>Atyidae</taxon>
        <taxon>Halocaridina</taxon>
    </lineage>
</organism>
<name>A0AAN8WQG9_HALRR</name>
<protein>
    <submittedName>
        <fullName evidence="3">Uncharacterized protein</fullName>
    </submittedName>
</protein>
<proteinExistence type="predicted"/>
<feature type="coiled-coil region" evidence="1">
    <location>
        <begin position="5"/>
        <end position="32"/>
    </location>
</feature>
<feature type="coiled-coil region" evidence="1">
    <location>
        <begin position="61"/>
        <end position="109"/>
    </location>
</feature>
<evidence type="ECO:0000313" key="3">
    <source>
        <dbReference type="EMBL" id="KAK7070287.1"/>
    </source>
</evidence>
<feature type="compositionally biased region" description="Basic and acidic residues" evidence="2">
    <location>
        <begin position="247"/>
        <end position="260"/>
    </location>
</feature>
<feature type="region of interest" description="Disordered" evidence="2">
    <location>
        <begin position="167"/>
        <end position="260"/>
    </location>
</feature>